<comment type="subcellular location">
    <subcellularLocation>
        <location evidence="1">Periplasm</location>
    </subcellularLocation>
</comment>
<dbReference type="PANTHER" id="PTHR43649">
    <property type="entry name" value="ARABINOSE-BINDING PROTEIN-RELATED"/>
    <property type="match status" value="1"/>
</dbReference>
<keyword evidence="5" id="KW-1185">Reference proteome</keyword>
<dbReference type="SMART" id="SM00062">
    <property type="entry name" value="PBPb"/>
    <property type="match status" value="1"/>
</dbReference>
<accession>A0ABQ6FK68</accession>
<evidence type="ECO:0000313" key="4">
    <source>
        <dbReference type="EMBL" id="GLT24575.1"/>
    </source>
</evidence>
<dbReference type="Gene3D" id="3.40.190.10">
    <property type="entry name" value="Periplasmic binding protein-like II"/>
    <property type="match status" value="4"/>
</dbReference>
<evidence type="ECO:0000256" key="2">
    <source>
        <dbReference type="ARBA" id="ARBA00008520"/>
    </source>
</evidence>
<dbReference type="Pfam" id="PF00497">
    <property type="entry name" value="SBP_bac_3"/>
    <property type="match status" value="1"/>
</dbReference>
<dbReference type="Proteomes" id="UP001157167">
    <property type="component" value="Unassembled WGS sequence"/>
</dbReference>
<dbReference type="InterPro" id="IPR050490">
    <property type="entry name" value="Bact_solute-bd_prot1"/>
</dbReference>
<dbReference type="InterPro" id="IPR006059">
    <property type="entry name" value="SBP"/>
</dbReference>
<evidence type="ECO:0000313" key="5">
    <source>
        <dbReference type="Proteomes" id="UP001157167"/>
    </source>
</evidence>
<gene>
    <name evidence="4" type="ORF">GCM10007933_40600</name>
</gene>
<comment type="similarity">
    <text evidence="2">Belongs to the bacterial solute-binding protein 1 family.</text>
</comment>
<proteinExistence type="inferred from homology"/>
<comment type="caution">
    <text evidence="4">The sequence shown here is derived from an EMBL/GenBank/DDBJ whole genome shotgun (WGS) entry which is preliminary data.</text>
</comment>
<dbReference type="EMBL" id="BSPX01000107">
    <property type="protein sequence ID" value="GLT24575.1"/>
    <property type="molecule type" value="Genomic_DNA"/>
</dbReference>
<sequence>MLILLIRVAAGLVLLGGLLPTAVADNIVRLAAIEREPYAGATLPDQGYVPEVARAAFARSGYQVQTSFYPPDRARHMAESGEVDGWMPVHADPALKAEYLFSAPLPGDQLGLLKRKDSPIRLPADAARRPAAALEALADRRFGITRGSLSGAAAAAVAPLRTERVALDLQNLDKLANGRIDLVLIDKYLAADLMALQRPQYIGKLEFLSPVLFPSSFHLAFPVSSPRHAELQQAFDAGLKALEKDGSLGRILARHGLSVPASPKGKGVRITIGTVNNPDMQIMQRLSRQFEKTHPGIELEWRVLEENILRRRTLSDLAIADGQFDVITIGPNEAQTWRNGWLTPITGLPASYDLDDILPNVRQQLTVGDTLYALPFYAESSMTYYRADLFRQAGLVMPARPTIKDIQRFARQLHHPEQQQYGICLRGRPGWGENMATVSTLANTFGGRWFRPDWTPEIDSPEWIRAVDWYLDTLRNYGPPNPERNGFNENLRLFADGRCAIWIDATVAAGSLYNPKESKVAGVLGYAPAPVAVTVRGAHWLWTWALAIPASTTKQQAALAFITWATSKDYIRLVAADQGWVSAPPGTRSSTYQNPAYKAAAPFSGFVLDALSTADPRNPTLRAVPYTGIQVLSIPEFPAIGNAVGQEIAQALTGGQSAAQTMHRAQARTVKQMRDSGYLP</sequence>
<evidence type="ECO:0000259" key="3">
    <source>
        <dbReference type="SMART" id="SM00062"/>
    </source>
</evidence>
<organism evidence="4 5">
    <name type="scientific">Zoogloea oryzae</name>
    <dbReference type="NCBI Taxonomy" id="310767"/>
    <lineage>
        <taxon>Bacteria</taxon>
        <taxon>Pseudomonadati</taxon>
        <taxon>Pseudomonadota</taxon>
        <taxon>Betaproteobacteria</taxon>
        <taxon>Rhodocyclales</taxon>
        <taxon>Zoogloeaceae</taxon>
        <taxon>Zoogloea</taxon>
    </lineage>
</organism>
<protein>
    <recommendedName>
        <fullName evidence="3">Solute-binding protein family 3/N-terminal domain-containing protein</fullName>
    </recommendedName>
</protein>
<dbReference type="Pfam" id="PF01547">
    <property type="entry name" value="SBP_bac_1"/>
    <property type="match status" value="1"/>
</dbReference>
<dbReference type="InterPro" id="IPR001638">
    <property type="entry name" value="Solute-binding_3/MltF_N"/>
</dbReference>
<name>A0ABQ6FK68_9RHOO</name>
<dbReference type="SUPFAM" id="SSF53850">
    <property type="entry name" value="Periplasmic binding protein-like II"/>
    <property type="match status" value="2"/>
</dbReference>
<evidence type="ECO:0000256" key="1">
    <source>
        <dbReference type="ARBA" id="ARBA00004418"/>
    </source>
</evidence>
<dbReference type="PANTHER" id="PTHR43649:SF12">
    <property type="entry name" value="DIACETYLCHITOBIOSE BINDING PROTEIN DASA"/>
    <property type="match status" value="1"/>
</dbReference>
<dbReference type="CDD" id="cd13585">
    <property type="entry name" value="PBP2_TMBP_like"/>
    <property type="match status" value="1"/>
</dbReference>
<feature type="domain" description="Solute-binding protein family 3/N-terminal" evidence="3">
    <location>
        <begin position="29"/>
        <end position="259"/>
    </location>
</feature>
<reference evidence="5" key="1">
    <citation type="journal article" date="2019" name="Int. J. Syst. Evol. Microbiol.">
        <title>The Global Catalogue of Microorganisms (GCM) 10K type strain sequencing project: providing services to taxonomists for standard genome sequencing and annotation.</title>
        <authorList>
            <consortium name="The Broad Institute Genomics Platform"/>
            <consortium name="The Broad Institute Genome Sequencing Center for Infectious Disease"/>
            <person name="Wu L."/>
            <person name="Ma J."/>
        </authorList>
    </citation>
    <scope>NUCLEOTIDE SEQUENCE [LARGE SCALE GENOMIC DNA]</scope>
    <source>
        <strain evidence="5">NBRC 102407</strain>
    </source>
</reference>
<dbReference type="RefSeq" id="WP_284189740.1">
    <property type="nucleotide sequence ID" value="NZ_BSPX01000107.1"/>
</dbReference>